<evidence type="ECO:0000256" key="6">
    <source>
        <dbReference type="ARBA" id="ARBA00023136"/>
    </source>
</evidence>
<keyword evidence="8" id="KW-0325">Glycoprotein</keyword>
<organism evidence="14 15">
    <name type="scientific">Rotaria socialis</name>
    <dbReference type="NCBI Taxonomy" id="392032"/>
    <lineage>
        <taxon>Eukaryota</taxon>
        <taxon>Metazoa</taxon>
        <taxon>Spiralia</taxon>
        <taxon>Gnathifera</taxon>
        <taxon>Rotifera</taxon>
        <taxon>Eurotatoria</taxon>
        <taxon>Bdelloidea</taxon>
        <taxon>Philodinida</taxon>
        <taxon>Philodinidae</taxon>
        <taxon>Rotaria</taxon>
    </lineage>
</organism>
<dbReference type="InterPro" id="IPR000742">
    <property type="entry name" value="EGF"/>
</dbReference>
<feature type="disulfide bond" evidence="9">
    <location>
        <begin position="1382"/>
        <end position="1391"/>
    </location>
</feature>
<dbReference type="InterPro" id="IPR050685">
    <property type="entry name" value="LDLR"/>
</dbReference>
<comment type="caution">
    <text evidence="14">The sequence shown here is derived from an EMBL/GenBank/DDBJ whole genome shotgun (WGS) entry which is preliminary data.</text>
</comment>
<dbReference type="InterPro" id="IPR001881">
    <property type="entry name" value="EGF-like_Ca-bd_dom"/>
</dbReference>
<dbReference type="CDD" id="cd00112">
    <property type="entry name" value="LDLa"/>
    <property type="match status" value="2"/>
</dbReference>
<evidence type="ECO:0000256" key="7">
    <source>
        <dbReference type="ARBA" id="ARBA00023157"/>
    </source>
</evidence>
<dbReference type="InterPro" id="IPR006571">
    <property type="entry name" value="TLDc_dom"/>
</dbReference>
<evidence type="ECO:0000259" key="13">
    <source>
        <dbReference type="PROSITE" id="PS51886"/>
    </source>
</evidence>
<dbReference type="GO" id="GO:0005509">
    <property type="term" value="F:calcium ion binding"/>
    <property type="evidence" value="ECO:0007669"/>
    <property type="project" value="InterPro"/>
</dbReference>
<dbReference type="InterPro" id="IPR023415">
    <property type="entry name" value="LDLR_class-A_CS"/>
</dbReference>
<feature type="domain" description="TLDc" evidence="13">
    <location>
        <begin position="1639"/>
        <end position="1809"/>
    </location>
</feature>
<dbReference type="PROSITE" id="PS50068">
    <property type="entry name" value="LDLRA_2"/>
    <property type="match status" value="3"/>
</dbReference>
<dbReference type="PROSITE" id="PS01209">
    <property type="entry name" value="LDLRA_1"/>
    <property type="match status" value="1"/>
</dbReference>
<feature type="disulfide bond" evidence="10">
    <location>
        <begin position="105"/>
        <end position="120"/>
    </location>
</feature>
<dbReference type="Gene3D" id="2.10.25.10">
    <property type="entry name" value="Laminin"/>
    <property type="match status" value="2"/>
</dbReference>
<dbReference type="PRINTS" id="PR00261">
    <property type="entry name" value="LDLRECEPTOR"/>
</dbReference>
<evidence type="ECO:0000256" key="4">
    <source>
        <dbReference type="ARBA" id="ARBA00022737"/>
    </source>
</evidence>
<dbReference type="Proteomes" id="UP000663833">
    <property type="component" value="Unassembled WGS sequence"/>
</dbReference>
<dbReference type="SMART" id="SM00181">
    <property type="entry name" value="EGF"/>
    <property type="match status" value="4"/>
</dbReference>
<dbReference type="PROSITE" id="PS00022">
    <property type="entry name" value="EGF_1"/>
    <property type="match status" value="4"/>
</dbReference>
<evidence type="ECO:0000256" key="3">
    <source>
        <dbReference type="ARBA" id="ARBA00022692"/>
    </source>
</evidence>
<dbReference type="SUPFAM" id="SSF57196">
    <property type="entry name" value="EGF/Laminin"/>
    <property type="match status" value="2"/>
</dbReference>
<sequence>MDVLKWSTAVEQADLYAKYLSNSVISNEVSYENYVCNCTNPQTFGKYCEYQFFQGSSSFDDEIRKQYESRWNTSFGSQLHNNRPCYQAYFECNFGLMCLDWRHVCDGKQQCMNGIDEEYCDKIEFNECEDDEYRCTNGMCVPEEYWLDGDYDCMDYSDEVGSLAGYECNMIPTYSCDEHVCLYNHWSCGDGTCLHSRADRINGVRNGNREHCLNFRDVNYMCEASTRFGLSLWTIEDGYCLQYHLHYNQLGLDKSRHKSLCIFHVKCALANSLNLDCDCSTPDKCAELVDDACRDSSLISYPFDRPVLNPYTDMVYNRVRNWRNKRPDGLIYAGSIKCIGYQMTIKWGYSWKFAEMYPLLAHTENEYRICRMFFDEAHSPFAFQNYSGPQYDQFCWNTSRTFNNLPYLVSLRCSIRCISKYRVRDGIADCYPHEEGFNELNSCPRIQRHRLRCSSSESSCLIPAVIGTRNPECSNAHDEYDYKSRVPLLDNVSCRSRNSAECLYLRNYIKISSINTTSLTNYTSEGGSSSTFLTKVPFKSHCDSKLDTASGVDEIPHLCQKWICPKKEYQCKTGQCIPQNWVCDGEWDCSDASDEEGIFIIEKFNDHNSRIMNLTKTKLDCSSRYQKATVPFSKICDISKEYPCFRSDVDDPFNFTTNPPCINLTQIGDGIVNCLTGLDERNILQCGSIGMLGFNFVFDNMFNNVCGEYTVLCTERYPWVPGNSTISYDSVCFYQRQHFKNGSLSQCDSLRDVMCLNDVCIKRARCNGILECENGEDEYRCIQSKLTQVSYRPSKDTQLKTLTWNDYPAFASKMSTELKLTYTTSFETEKLNISTMMKILYPYNKKYTSVYDILRRIYPNTITFEGYYLPFFCNRGLAVKHSDGETKCFCSPAFFGEQCEFYSDRITVATHLDLSNYHAHPQVTAIKVLVTFLYEDQIIDYYEFHVNSALENNDNYVKQGIYFLYPRFGKYSQTKKTNRTGTQLYSVRFEAFDLYFNETIQPIAIWHYPMYFDFLPVYRLSKILRFSSFSASQVESCSNKPCGSHGTCQNILNSNSSLNYFCSCHSGFYGKHCDLYYEECIGYCFANSICKPNYRGILTGNRKGMLCICSAARFGPTCSLKNDQCTVNPCQHGGSCFPTYTPQDILNYTCLCTSSFIGNHCELTRGLVQIKMNLSTNSLLIPMNINALTIAFNNYHPKTFAFLMQHQQVHRNLPLQIQLAYSRKLITAPTIGLLKVYGQNCEREEPKYFVLYFAVGRKDVNITVDLTSENYCPLIEGTNKKRLTSKSVCFSSKLLILFIKGTDTYNATAIIMSYHDFCRQNKSLPSFICFRDMNYLCMCEPDDYRAECFIYDRIVDRCSLCLANGICLKGELGNKADFECLCPRCYYGELCQYSTEMMSFTLDSLIVKDIQNNRQLSTAIYTSITTILFVFGLFNNYCSLVTFIRPKPRKIYMAEILSAKCSCCKKPGIAQCDGCANGFCSIHFREHRHYLDTKFAQLLHDRSILPNQLVDHSSKIKQAQLKALLHDINQWEEQAVKSVTQTAERVRNRIKELMTLRTSTVKADLDQISMELRKCKFENNYFEQDIKHLSEKLNQIQIDLNIHKPRVKMAIPPIKLNSQLQISFEKDMRRGKQYFPDGTLLCQEHQNQLNEFYGKRNQMWRLAYKATRDGFASTDFYRCCDRKGATLTVIHSSSGHLFGGYTSINWETHEDWQWSVDKDAFLFTLINPHKILPTKYQINTEGRNAIGCKASMGPTFGFEDICIHSDSNQNTRSTIMFPTDYIDSTGKGRLTFTGSHYFKTVEIEVYVLKQK</sequence>
<dbReference type="FunFam" id="4.10.400.10:FF:000065">
    <property type="entry name" value="Transmembrane protease serine 7"/>
    <property type="match status" value="1"/>
</dbReference>
<dbReference type="PROSITE" id="PS50026">
    <property type="entry name" value="EGF_3"/>
    <property type="match status" value="3"/>
</dbReference>
<dbReference type="GO" id="GO:0005886">
    <property type="term" value="C:plasma membrane"/>
    <property type="evidence" value="ECO:0007669"/>
    <property type="project" value="TreeGrafter"/>
</dbReference>
<dbReference type="Gene3D" id="4.10.400.10">
    <property type="entry name" value="Low-density Lipoprotein Receptor"/>
    <property type="match status" value="3"/>
</dbReference>
<evidence type="ECO:0000256" key="9">
    <source>
        <dbReference type="PROSITE-ProRule" id="PRU00076"/>
    </source>
</evidence>
<keyword evidence="6" id="KW-0472">Membrane</keyword>
<evidence type="ECO:0000313" key="15">
    <source>
        <dbReference type="Proteomes" id="UP000663833"/>
    </source>
</evidence>
<dbReference type="PANTHER" id="PTHR24270">
    <property type="entry name" value="LOW-DENSITY LIPOPROTEIN RECEPTOR-RELATED"/>
    <property type="match status" value="1"/>
</dbReference>
<evidence type="ECO:0000256" key="5">
    <source>
        <dbReference type="ARBA" id="ARBA00022989"/>
    </source>
</evidence>
<keyword evidence="11" id="KW-0175">Coiled coil</keyword>
<dbReference type="EMBL" id="CAJNYD010002395">
    <property type="protein sequence ID" value="CAF3416063.1"/>
    <property type="molecule type" value="Genomic_DNA"/>
</dbReference>
<dbReference type="CDD" id="cd00054">
    <property type="entry name" value="EGF_CA"/>
    <property type="match status" value="2"/>
</dbReference>
<comment type="subcellular location">
    <subcellularLocation>
        <location evidence="2">Endomembrane system</location>
    </subcellularLocation>
    <subcellularLocation>
        <location evidence="1">Membrane</location>
        <topology evidence="1">Single-pass membrane protein</topology>
    </subcellularLocation>
</comment>
<comment type="caution">
    <text evidence="9">Lacks conserved residue(s) required for the propagation of feature annotation.</text>
</comment>
<feature type="domain" description="EGF-like" evidence="12">
    <location>
        <begin position="1121"/>
        <end position="1162"/>
    </location>
</feature>
<evidence type="ECO:0000256" key="8">
    <source>
        <dbReference type="ARBA" id="ARBA00023180"/>
    </source>
</evidence>
<proteinExistence type="predicted"/>
<keyword evidence="4" id="KW-0677">Repeat</keyword>
<feature type="domain" description="EGF-like" evidence="12">
    <location>
        <begin position="1354"/>
        <end position="1392"/>
    </location>
</feature>
<feature type="disulfide bond" evidence="10">
    <location>
        <begin position="135"/>
        <end position="153"/>
    </location>
</feature>
<dbReference type="InterPro" id="IPR036055">
    <property type="entry name" value="LDL_receptor-like_sf"/>
</dbReference>
<feature type="domain" description="EGF-like" evidence="12">
    <location>
        <begin position="1033"/>
        <end position="1074"/>
    </location>
</feature>
<protein>
    <recommendedName>
        <fullName evidence="16">Basement membrane-specific heparan sulfate proteoglycan core protein</fullName>
    </recommendedName>
</protein>
<keyword evidence="3" id="KW-0812">Transmembrane</keyword>
<feature type="disulfide bond" evidence="9">
    <location>
        <begin position="1064"/>
        <end position="1073"/>
    </location>
</feature>
<feature type="disulfide bond" evidence="10">
    <location>
        <begin position="564"/>
        <end position="576"/>
    </location>
</feature>
<keyword evidence="5" id="KW-1133">Transmembrane helix</keyword>
<feature type="coiled-coil region" evidence="11">
    <location>
        <begin position="1514"/>
        <end position="1556"/>
    </location>
</feature>
<dbReference type="GO" id="GO:0016192">
    <property type="term" value="P:vesicle-mediated transport"/>
    <property type="evidence" value="ECO:0007669"/>
    <property type="project" value="UniProtKB-ARBA"/>
</dbReference>
<evidence type="ECO:0000256" key="11">
    <source>
        <dbReference type="SAM" id="Coils"/>
    </source>
</evidence>
<dbReference type="GO" id="GO:0012505">
    <property type="term" value="C:endomembrane system"/>
    <property type="evidence" value="ECO:0007669"/>
    <property type="project" value="UniProtKB-SubCell"/>
</dbReference>
<feature type="disulfide bond" evidence="10">
    <location>
        <begin position="128"/>
        <end position="140"/>
    </location>
</feature>
<dbReference type="InterPro" id="IPR002172">
    <property type="entry name" value="LDrepeatLR_classA_rpt"/>
</dbReference>
<keyword evidence="7 9" id="KW-1015">Disulfide bond</keyword>
<dbReference type="SMART" id="SM00179">
    <property type="entry name" value="EGF_CA"/>
    <property type="match status" value="2"/>
</dbReference>
<dbReference type="SUPFAM" id="SSF57424">
    <property type="entry name" value="LDL receptor-like module"/>
    <property type="match status" value="3"/>
</dbReference>
<evidence type="ECO:0000313" key="14">
    <source>
        <dbReference type="EMBL" id="CAF3416063.1"/>
    </source>
</evidence>
<dbReference type="PROSITE" id="PS01186">
    <property type="entry name" value="EGF_2"/>
    <property type="match status" value="1"/>
</dbReference>
<reference evidence="14" key="1">
    <citation type="submission" date="2021-02" db="EMBL/GenBank/DDBJ databases">
        <authorList>
            <person name="Nowell W R."/>
        </authorList>
    </citation>
    <scope>NUCLEOTIDE SEQUENCE</scope>
</reference>
<dbReference type="SMART" id="SM00192">
    <property type="entry name" value="LDLa"/>
    <property type="match status" value="5"/>
</dbReference>
<accession>A0A818BHF3</accession>
<evidence type="ECO:0008006" key="16">
    <source>
        <dbReference type="Google" id="ProtNLM"/>
    </source>
</evidence>
<feature type="disulfide bond" evidence="10">
    <location>
        <begin position="571"/>
        <end position="589"/>
    </location>
</feature>
<feature type="disulfide bond" evidence="9">
    <location>
        <begin position="1152"/>
        <end position="1161"/>
    </location>
</feature>
<gene>
    <name evidence="14" type="ORF">LUA448_LOCUS18978</name>
</gene>
<dbReference type="SMART" id="SM00584">
    <property type="entry name" value="TLDc"/>
    <property type="match status" value="1"/>
</dbReference>
<evidence type="ECO:0000256" key="1">
    <source>
        <dbReference type="ARBA" id="ARBA00004167"/>
    </source>
</evidence>
<evidence type="ECO:0000259" key="12">
    <source>
        <dbReference type="PROSITE" id="PS50026"/>
    </source>
</evidence>
<keyword evidence="9" id="KW-0245">EGF-like domain</keyword>
<dbReference type="Pfam" id="PF00057">
    <property type="entry name" value="Ldl_recept_a"/>
    <property type="match status" value="2"/>
</dbReference>
<dbReference type="Pfam" id="PF07534">
    <property type="entry name" value="TLD"/>
    <property type="match status" value="1"/>
</dbReference>
<dbReference type="PROSITE" id="PS51886">
    <property type="entry name" value="TLDC"/>
    <property type="match status" value="1"/>
</dbReference>
<name>A0A818BHF3_9BILA</name>
<evidence type="ECO:0000256" key="10">
    <source>
        <dbReference type="PROSITE-ProRule" id="PRU00124"/>
    </source>
</evidence>
<evidence type="ECO:0000256" key="2">
    <source>
        <dbReference type="ARBA" id="ARBA00004308"/>
    </source>
</evidence>